<gene>
    <name evidence="3" type="ORF">ISU10_05455</name>
</gene>
<proteinExistence type="inferred from homology"/>
<dbReference type="Proteomes" id="UP000660668">
    <property type="component" value="Unassembled WGS sequence"/>
</dbReference>
<evidence type="ECO:0000259" key="2">
    <source>
        <dbReference type="SMART" id="SM00507"/>
    </source>
</evidence>
<dbReference type="Pfam" id="PF01844">
    <property type="entry name" value="HNH"/>
    <property type="match status" value="1"/>
</dbReference>
<dbReference type="CDD" id="cd00085">
    <property type="entry name" value="HNHc"/>
    <property type="match status" value="1"/>
</dbReference>
<sequence>MFDSRVFATLSTGVVDEFARALSRTLGTPSDLRDAERVDTIRALEELVCVATAAQALLSAELDESRRASEAERGVPVMRRGRGVASEVALARRESPHAGQRHLGLATIVRRELPCTWAAWRAGRITEWKATVIARETACLTREHRAAVDREVAADAAKVERMGVRELAAACRRRAYGLDPESDVAKRRRAEKDRTVTLRPAPDAMTWLTALLPVQDGVAAYAGLTRTADSARAAGDPRSRGQVMADTLVSSVLDDVSRRDDAQTRWHLPEEAPHDDAARPAGVLVELVMTDQALFGTSDEPANVPGYGPIPAELAREIVTGACSRDEQVWLRRLYTSPTTGQLVALDSRARRFRGGLARFIRLRDQVCRTPWCDAPIRHVDHAHDVAEGGETRADNAQGLCEACNYAKQAAGWTARGSPPGAVRHQVETTTPTGHTCHTSPPAVRAPRAQRVRIDFVLAF</sequence>
<accession>A0A930VGP2</accession>
<evidence type="ECO:0000313" key="4">
    <source>
        <dbReference type="Proteomes" id="UP000660668"/>
    </source>
</evidence>
<organism evidence="3 4">
    <name type="scientific">Nocardioides agariphilus</name>
    <dbReference type="NCBI Taxonomy" id="433664"/>
    <lineage>
        <taxon>Bacteria</taxon>
        <taxon>Bacillati</taxon>
        <taxon>Actinomycetota</taxon>
        <taxon>Actinomycetes</taxon>
        <taxon>Propionibacteriales</taxon>
        <taxon>Nocardioidaceae</taxon>
        <taxon>Nocardioides</taxon>
    </lineage>
</organism>
<protein>
    <submittedName>
        <fullName evidence="3">DUF222 domain-containing protein</fullName>
    </submittedName>
</protein>
<feature type="domain" description="HNH nuclease" evidence="2">
    <location>
        <begin position="356"/>
        <end position="406"/>
    </location>
</feature>
<comment type="similarity">
    <text evidence="1">Belongs to the Rv1128c/1148c/1588c/1702c/1945/3466 family.</text>
</comment>
<keyword evidence="4" id="KW-1185">Reference proteome</keyword>
<dbReference type="RefSeq" id="WP_194695359.1">
    <property type="nucleotide sequence ID" value="NZ_JADKPO010000005.1"/>
</dbReference>
<dbReference type="GO" id="GO:0008270">
    <property type="term" value="F:zinc ion binding"/>
    <property type="evidence" value="ECO:0007669"/>
    <property type="project" value="InterPro"/>
</dbReference>
<name>A0A930VGP2_9ACTN</name>
<reference evidence="3" key="1">
    <citation type="submission" date="2020-11" db="EMBL/GenBank/DDBJ databases">
        <title>Nocardioides cynanchi sp. nov., isolated from soil of rhizosphere of Cynanchum wilfordii.</title>
        <authorList>
            <person name="Lee J.-S."/>
            <person name="Suh M.K."/>
            <person name="Kim J.-S."/>
        </authorList>
    </citation>
    <scope>NUCLEOTIDE SEQUENCE</scope>
    <source>
        <strain evidence="3">KCTC 19276</strain>
    </source>
</reference>
<dbReference type="InterPro" id="IPR003615">
    <property type="entry name" value="HNH_nuc"/>
</dbReference>
<evidence type="ECO:0000256" key="1">
    <source>
        <dbReference type="ARBA" id="ARBA00023450"/>
    </source>
</evidence>
<dbReference type="EMBL" id="JADKPO010000005">
    <property type="protein sequence ID" value="MBF4767209.1"/>
    <property type="molecule type" value="Genomic_DNA"/>
</dbReference>
<dbReference type="Pfam" id="PF02720">
    <property type="entry name" value="DUF222"/>
    <property type="match status" value="1"/>
</dbReference>
<dbReference type="InterPro" id="IPR002711">
    <property type="entry name" value="HNH"/>
</dbReference>
<dbReference type="GO" id="GO:0004519">
    <property type="term" value="F:endonuclease activity"/>
    <property type="evidence" value="ECO:0007669"/>
    <property type="project" value="InterPro"/>
</dbReference>
<dbReference type="SMART" id="SM00507">
    <property type="entry name" value="HNHc"/>
    <property type="match status" value="1"/>
</dbReference>
<dbReference type="AlphaFoldDB" id="A0A930VGP2"/>
<dbReference type="InterPro" id="IPR003870">
    <property type="entry name" value="DUF222"/>
</dbReference>
<dbReference type="GO" id="GO:0003676">
    <property type="term" value="F:nucleic acid binding"/>
    <property type="evidence" value="ECO:0007669"/>
    <property type="project" value="InterPro"/>
</dbReference>
<comment type="caution">
    <text evidence="3">The sequence shown here is derived from an EMBL/GenBank/DDBJ whole genome shotgun (WGS) entry which is preliminary data.</text>
</comment>
<evidence type="ECO:0000313" key="3">
    <source>
        <dbReference type="EMBL" id="MBF4767209.1"/>
    </source>
</evidence>
<dbReference type="Gene3D" id="1.10.30.50">
    <property type="match status" value="1"/>
</dbReference>